<keyword evidence="1" id="KW-0812">Transmembrane</keyword>
<evidence type="ECO:0000259" key="2">
    <source>
        <dbReference type="PROSITE" id="PS50930"/>
    </source>
</evidence>
<evidence type="ECO:0000256" key="1">
    <source>
        <dbReference type="SAM" id="Phobius"/>
    </source>
</evidence>
<reference evidence="3 4" key="1">
    <citation type="submission" date="2023-07" db="EMBL/GenBank/DDBJ databases">
        <title>Genomic Encyclopedia of Type Strains, Phase IV (KMG-IV): sequencing the most valuable type-strain genomes for metagenomic binning, comparative biology and taxonomic classification.</title>
        <authorList>
            <person name="Goeker M."/>
        </authorList>
    </citation>
    <scope>NUCLEOTIDE SEQUENCE [LARGE SCALE GENOMIC DNA]</scope>
    <source>
        <strain evidence="3 4">DSM 18695</strain>
    </source>
</reference>
<dbReference type="InterPro" id="IPR046947">
    <property type="entry name" value="LytR-like"/>
</dbReference>
<feature type="transmembrane region" description="Helical" evidence="1">
    <location>
        <begin position="12"/>
        <end position="29"/>
    </location>
</feature>
<dbReference type="Gene3D" id="2.40.50.1020">
    <property type="entry name" value="LytTr DNA-binding domain"/>
    <property type="match status" value="1"/>
</dbReference>
<dbReference type="Proteomes" id="UP001228905">
    <property type="component" value="Unassembled WGS sequence"/>
</dbReference>
<accession>A0ABU0ITZ6</accession>
<evidence type="ECO:0000313" key="4">
    <source>
        <dbReference type="Proteomes" id="UP001228905"/>
    </source>
</evidence>
<dbReference type="RefSeq" id="WP_307350833.1">
    <property type="nucleotide sequence ID" value="NZ_JAUSVS010000007.1"/>
</dbReference>
<feature type="domain" description="HTH LytTR-type" evidence="2">
    <location>
        <begin position="161"/>
        <end position="265"/>
    </location>
</feature>
<dbReference type="InterPro" id="IPR007492">
    <property type="entry name" value="LytTR_DNA-bd_dom"/>
</dbReference>
<feature type="transmembrane region" description="Helical" evidence="1">
    <location>
        <begin position="89"/>
        <end position="110"/>
    </location>
</feature>
<keyword evidence="4" id="KW-1185">Reference proteome</keyword>
<keyword evidence="1" id="KW-1133">Transmembrane helix</keyword>
<evidence type="ECO:0000313" key="3">
    <source>
        <dbReference type="EMBL" id="MDQ0465474.1"/>
    </source>
</evidence>
<dbReference type="SMART" id="SM00850">
    <property type="entry name" value="LytTR"/>
    <property type="match status" value="1"/>
</dbReference>
<sequence>MPTDTPTLSTRAWTGLAFLYWLAFMAVLVPGNLAGALQAGAAVDWGRQAIRLLGAATLGASATPALLALARRFPLARPLRASHAAAQALGVAGLAIGLILVSCLLAAWLLEHRALPAMAEVRQQLTANSLLLIFSLALLLAVIQVVGRARPLAKTSWPAQLTIGEGGRLQVIAVAAIDWIETQGNYQALHLGPETRLVRETSARLAARLDPDRFVRIHRRAIVAVDRVRRLEPLANGDAQVTLSDGVQLRVSRGHRQALRERMASL</sequence>
<comment type="caution">
    <text evidence="3">The sequence shown here is derived from an EMBL/GenBank/DDBJ whole genome shotgun (WGS) entry which is preliminary data.</text>
</comment>
<feature type="transmembrane region" description="Helical" evidence="1">
    <location>
        <begin position="49"/>
        <end position="69"/>
    </location>
</feature>
<proteinExistence type="predicted"/>
<protein>
    <recommendedName>
        <fullName evidence="2">HTH LytTR-type domain-containing protein</fullName>
    </recommendedName>
</protein>
<gene>
    <name evidence="3" type="ORF">QO010_003263</name>
</gene>
<name>A0ABU0ITZ6_9CAUL</name>
<dbReference type="Pfam" id="PF04397">
    <property type="entry name" value="LytTR"/>
    <property type="match status" value="1"/>
</dbReference>
<feature type="transmembrane region" description="Helical" evidence="1">
    <location>
        <begin position="130"/>
        <end position="147"/>
    </location>
</feature>
<organism evidence="3 4">
    <name type="scientific">Caulobacter ginsengisoli</name>
    <dbReference type="NCBI Taxonomy" id="400775"/>
    <lineage>
        <taxon>Bacteria</taxon>
        <taxon>Pseudomonadati</taxon>
        <taxon>Pseudomonadota</taxon>
        <taxon>Alphaproteobacteria</taxon>
        <taxon>Caulobacterales</taxon>
        <taxon>Caulobacteraceae</taxon>
        <taxon>Caulobacter</taxon>
    </lineage>
</organism>
<dbReference type="PROSITE" id="PS50930">
    <property type="entry name" value="HTH_LYTTR"/>
    <property type="match status" value="1"/>
</dbReference>
<dbReference type="EMBL" id="JAUSVS010000007">
    <property type="protein sequence ID" value="MDQ0465474.1"/>
    <property type="molecule type" value="Genomic_DNA"/>
</dbReference>
<dbReference type="PANTHER" id="PTHR37299">
    <property type="entry name" value="TRANSCRIPTIONAL REGULATOR-RELATED"/>
    <property type="match status" value="1"/>
</dbReference>
<keyword evidence="1" id="KW-0472">Membrane</keyword>
<dbReference type="PANTHER" id="PTHR37299:SF1">
    <property type="entry name" value="STAGE 0 SPORULATION PROTEIN A HOMOLOG"/>
    <property type="match status" value="1"/>
</dbReference>